<sequence>MTANCPHPPPPPTSPTSVPTPSYTPTTDSQLPQHDDLSILSEDASMPIAIVGMGFRGPGDAVNVQKLWSLIIEGRETWSKIPDSRWKMKSFHHPDYARHGTINVEGGHFLEEHPSLFDAPFFNMSSDEAATMDPQQRLLLEVTYEGLESAGMPLSKVMGSQTACFVGSFNADYTDLLLREPECVPMYQCTNAGQSRAMTANRISYFFDLKGPSVTVDTACSGSLVALHLACQSLRTGDATMAVAAGVNIILSHEFMSTMTMMKFLSPDGRCHTFDQNANGYARGEAIGSLILKPLKDAIRDRDPIRAIIRGSGLNQDGRTPGITLPSEVAQEALIRHVYKSAGLDPAATEIVEAHGTGTQAGDPIETGALAKVFCQERDPMQPLRVGSIKTNVGHLEGTSGVAGIIKAILMLENRTFLPSRGFTSLNPRILLDDWKVKIQLIPEPWKTAAPHRVSVNSFGYGGSNAHIVVEDAMGYLAQRNLTCVSRSPALSDGPRCISPESSIHRRIFMVSAFEENSLVEQLQRLRTYLSQKTTTNSNELMRDLAFTLNERRTNHLFRAAVIGDSPAAVVAALSERVKVHKGPRRPAVGFVFTGQGAQWRGMGKELLKIYPVFRQSIQRIDCYMAQMGASFCILDELTTEEEEARLDRPLLSQPICSALQIALVDLLASWGVYPDSVSGHSSGEIAAAYAAGALTLEDAMMVAYYRGVVASKLPSKGYQAGGMLALGLSPGDAQPYIDSLRSGSAVVACINSPSSITVSGDSRAIDELESTVRKQDIFCRRLAVGVAYHSHHMKSVGDEYLLSISTLGSCPGQSSSTQTKKGQVRFFSSVFGAEVNTAELGPTYWVENLLGQVKFADAVCAQCFETSVIRGSSTILDTKKSRRLGAARKVSIDCLLEIGPHSALAAPIQQILQHNKKLSEANIRYYSAISRKSDAIATTLNMAASLACSGYPVNFQAINDPSPSRDPCVLVDLPTYSWNHSRSYWAEPRISKAFRSRKHPRTNLLGVVDRGSCPFEPRWKNFLRVSEDPWLADHKIQSNIVYPAAGYVAMAIEAAVQHAMESKDTHNFATVCLQDVSIKTPIFMSETLAVEVMISLQSLQDATTTGYHKFRVYSVTEESNWTEHCQGIICLQATESNDAEEMESFEYPECPLSDDFDIDKFYTMLSDIGLEYGPTFTNIKHAHFTSDTSIAQISIPDTASVMPEGFEYPHLIHPCTLDSIIQTVFINMDMKESPAVPVYIKQMIVSLKTPTTAGTTLDTCTKVRKSRKGDLLASISVLDDCGFPAVSITGLQCRNIQQSSMDTANMETRLAYRLEWSPDPDFLVQQNFQNVLGSQADDAKKHAHSITGNNHKDAILSSESPERLPTIDERLGFLTDIAKQMQSLSSFAEAMNLNLTYLQDSDMRQNLLATLGGQLSGKVAENTDLQNLTDEATLLEAYWKNAYDDQMYEWASVYIDLVSRKNPMISILELEAGSGDLSSKLLQRLMGESQPRCFGYTLANETQNLFDKAKSRLSKWQDWLDFISLDIEDDLNAQSAGDHLYDVIIAPRGIHTVNHKQQALKNIHTLLRKDGHFILANPPTSHQHIGNSLRSCGILGSNEGSQQGTSDRPKFDMDTGLKEAGFCESAITIQSPGGYTMVVTRPSKGPSTPHDEFLIVTSRGANDDFVQHLKALLASECKVVNVADLTNITPRGKFCIVLSDIASSILSSPDETEFTAVKQVFLESAGVLWVTTGGTINPSDPNPGITAGFARTARSESGVGPIITLDLDSESPASHSRVAEIIYDIIREDAARDKYDRDTEYAERGGTVFVPRLVEDTALNQGLATSRQSFVMSDEIISSPVRPLRAVIDADIGPGGVHFESDDSVKSLRDNDIRIAVHAVSTTKQNLKSDLSHSGGRSRLGSACSGIVQAVGDKVSNFAPDDRVACLGLGTVAGLYQDTESAFQKIPSGMDFEPAAILPLVYCMAFYAVHHLTHIAIGDRALVVCEDRTLGHAFAEVINDAKAGMFLISGGGEETSATSFSAVPGDGILRHSFTASKDLKRLTGSSKVDIVINCMDPISSVHPLWKCMGAGSRFVQMRGLESTTRSSWEMPRREGDILFATCDFNDLLMRDPGLVHEIWRNVSSRLRDGDLHEIPLPPRYSISNLADGLDTLESDPRVQSILVTIGENDMVKTLTPKEPTSLFRPDASYVLVGGLGGIGRATSIWMADNGARTLVFLNRRGLSQESSKAAAQALEDKGVRVIVRACDVSDSDQVSKAMTELKDTAPPIRGLIHAAMVVKDSHIEKMTLDDYLAVLRPKTAGTWNLHRYLPQDLDFFLMLSSMSGTIGNATQAAYAAGSTFMDAFAAYRRTLGLPAVSLDLGVITDVGYLAENRDLASRMAQQGFHGTDTTTLLTLISTALTPAQQHHSPSAQIITGLGDYREDESLPILSESPLFSHYRHIFSAADTRGGKTGPLRARDTLRADLSSAPTIDDAVTVVYAALCAKIAANLSIPTDAISPTAPIAEYGIDSHVAVELRKWIARSMDSTVSILEILGSTSVMELAGRVAGKSGLVGVE</sequence>
<dbReference type="InterPro" id="IPR014043">
    <property type="entry name" value="Acyl_transferase_dom"/>
</dbReference>
<dbReference type="PROSITE" id="PS52019">
    <property type="entry name" value="PKS_MFAS_DH"/>
    <property type="match status" value="1"/>
</dbReference>
<dbReference type="CDD" id="cd05195">
    <property type="entry name" value="enoyl_red"/>
    <property type="match status" value="1"/>
</dbReference>
<dbReference type="Pfam" id="PF08659">
    <property type="entry name" value="KR"/>
    <property type="match status" value="1"/>
</dbReference>
<dbReference type="InterPro" id="IPR020843">
    <property type="entry name" value="ER"/>
</dbReference>
<evidence type="ECO:0000256" key="3">
    <source>
        <dbReference type="ARBA" id="ARBA00022679"/>
    </source>
</evidence>
<dbReference type="InterPro" id="IPR049551">
    <property type="entry name" value="PKS_DH_C"/>
</dbReference>
<dbReference type="PROSITE" id="PS50075">
    <property type="entry name" value="CARRIER"/>
    <property type="match status" value="1"/>
</dbReference>
<dbReference type="InterPro" id="IPR001227">
    <property type="entry name" value="Ac_transferase_dom_sf"/>
</dbReference>
<dbReference type="Gene3D" id="3.40.50.150">
    <property type="entry name" value="Vaccinia Virus protein VP39"/>
    <property type="match status" value="1"/>
</dbReference>
<dbReference type="Pfam" id="PF00698">
    <property type="entry name" value="Acyl_transf_1"/>
    <property type="match status" value="1"/>
</dbReference>
<dbReference type="Gene3D" id="3.10.129.110">
    <property type="entry name" value="Polyketide synthase dehydratase"/>
    <property type="match status" value="1"/>
</dbReference>
<evidence type="ECO:0000256" key="4">
    <source>
        <dbReference type="ARBA" id="ARBA00023268"/>
    </source>
</evidence>
<dbReference type="Pfam" id="PF00109">
    <property type="entry name" value="ketoacyl-synt"/>
    <property type="match status" value="1"/>
</dbReference>
<dbReference type="InterPro" id="IPR036736">
    <property type="entry name" value="ACP-like_sf"/>
</dbReference>
<dbReference type="PANTHER" id="PTHR43775">
    <property type="entry name" value="FATTY ACID SYNTHASE"/>
    <property type="match status" value="1"/>
</dbReference>
<dbReference type="InterPro" id="IPR032821">
    <property type="entry name" value="PKS_assoc"/>
</dbReference>
<keyword evidence="11" id="KW-1185">Reference proteome</keyword>
<evidence type="ECO:0000313" key="11">
    <source>
        <dbReference type="Proteomes" id="UP000235023"/>
    </source>
</evidence>
<reference evidence="11" key="1">
    <citation type="submission" date="2017-12" db="EMBL/GenBank/DDBJ databases">
        <authorList>
            <consortium name="DOE Joint Genome Institute"/>
            <person name="Mondo S.J."/>
            <person name="Kjaerbolling I."/>
            <person name="Vesth T.C."/>
            <person name="Frisvad J.C."/>
            <person name="Nybo J.L."/>
            <person name="Theobald S."/>
            <person name="Kuo A."/>
            <person name="Bowyer P."/>
            <person name="Matsuda Y."/>
            <person name="Lyhne E.K."/>
            <person name="Kogle M.E."/>
            <person name="Clum A."/>
            <person name="Lipzen A."/>
            <person name="Salamov A."/>
            <person name="Ngan C.Y."/>
            <person name="Daum C."/>
            <person name="Chiniquy J."/>
            <person name="Barry K."/>
            <person name="LaButti K."/>
            <person name="Haridas S."/>
            <person name="Simmons B.A."/>
            <person name="Magnuson J.K."/>
            <person name="Mortensen U.H."/>
            <person name="Larsen T.O."/>
            <person name="Grigoriev I.V."/>
            <person name="Baker S.E."/>
            <person name="Andersen M.R."/>
            <person name="Nordberg H.P."/>
            <person name="Cantor M.N."/>
            <person name="Hua S.X."/>
        </authorList>
    </citation>
    <scope>NUCLEOTIDE SEQUENCE [LARGE SCALE GENOMIC DNA]</scope>
    <source>
        <strain evidence="11">IBT 19404</strain>
    </source>
</reference>
<dbReference type="Pfam" id="PF02801">
    <property type="entry name" value="Ketoacyl-synt_C"/>
    <property type="match status" value="1"/>
</dbReference>
<feature type="compositionally biased region" description="Pro residues" evidence="6">
    <location>
        <begin position="1"/>
        <end position="14"/>
    </location>
</feature>
<dbReference type="GO" id="GO:0031177">
    <property type="term" value="F:phosphopantetheine binding"/>
    <property type="evidence" value="ECO:0007669"/>
    <property type="project" value="InterPro"/>
</dbReference>
<dbReference type="InterPro" id="IPR029063">
    <property type="entry name" value="SAM-dependent_MTases_sf"/>
</dbReference>
<dbReference type="Gene3D" id="3.30.70.3290">
    <property type="match status" value="1"/>
</dbReference>
<dbReference type="Pfam" id="PF23114">
    <property type="entry name" value="NAD-bd_HRPKS_sdrA"/>
    <property type="match status" value="1"/>
</dbReference>
<dbReference type="Pfam" id="PF14765">
    <property type="entry name" value="PS-DH"/>
    <property type="match status" value="1"/>
</dbReference>
<dbReference type="OrthoDB" id="329835at2759"/>
<dbReference type="InterPro" id="IPR049900">
    <property type="entry name" value="PKS_mFAS_DH"/>
</dbReference>
<keyword evidence="1" id="KW-0596">Phosphopantetheine</keyword>
<dbReference type="PROSITE" id="PS52004">
    <property type="entry name" value="KS3_2"/>
    <property type="match status" value="1"/>
</dbReference>
<dbReference type="InterPro" id="IPR049552">
    <property type="entry name" value="PKS_DH_N"/>
</dbReference>
<dbReference type="InterPro" id="IPR020806">
    <property type="entry name" value="PKS_PP-bd"/>
</dbReference>
<dbReference type="GO" id="GO:0004312">
    <property type="term" value="F:fatty acid synthase activity"/>
    <property type="evidence" value="ECO:0007669"/>
    <property type="project" value="TreeGrafter"/>
</dbReference>
<feature type="region of interest" description="C-terminal hotdog fold" evidence="5">
    <location>
        <begin position="1154"/>
        <end position="1303"/>
    </location>
</feature>
<dbReference type="InterPro" id="IPR056501">
    <property type="entry name" value="NAD-bd_HRPKS_sdrA"/>
</dbReference>
<dbReference type="InterPro" id="IPR050091">
    <property type="entry name" value="PKS_NRPS_Biosynth_Enz"/>
</dbReference>
<dbReference type="InterPro" id="IPR014031">
    <property type="entry name" value="Ketoacyl_synth_C"/>
</dbReference>
<dbReference type="Gene3D" id="3.40.50.720">
    <property type="entry name" value="NAD(P)-binding Rossmann-like Domain"/>
    <property type="match status" value="2"/>
</dbReference>
<dbReference type="InterPro" id="IPR036291">
    <property type="entry name" value="NAD(P)-bd_dom_sf"/>
</dbReference>
<dbReference type="SUPFAM" id="SSF51735">
    <property type="entry name" value="NAD(P)-binding Rossmann-fold domains"/>
    <property type="match status" value="2"/>
</dbReference>
<dbReference type="CDD" id="cd00833">
    <property type="entry name" value="PKS"/>
    <property type="match status" value="1"/>
</dbReference>
<keyword evidence="4" id="KW-0511">Multifunctional enzyme</keyword>
<dbReference type="Gene3D" id="1.10.1200.10">
    <property type="entry name" value="ACP-like"/>
    <property type="match status" value="1"/>
</dbReference>
<dbReference type="PANTHER" id="PTHR43775:SF29">
    <property type="entry name" value="ASPERFURANONE POLYKETIDE SYNTHASE AFOG-RELATED"/>
    <property type="match status" value="1"/>
</dbReference>
<protein>
    <submittedName>
        <fullName evidence="10">Polyketide synthase</fullName>
    </submittedName>
</protein>
<evidence type="ECO:0000256" key="1">
    <source>
        <dbReference type="ARBA" id="ARBA00022450"/>
    </source>
</evidence>
<evidence type="ECO:0000256" key="6">
    <source>
        <dbReference type="SAM" id="MobiDB-lite"/>
    </source>
</evidence>
<feature type="domain" description="PKS/mFAS DH" evidence="9">
    <location>
        <begin position="1003"/>
        <end position="1303"/>
    </location>
</feature>
<dbReference type="SUPFAM" id="SSF47336">
    <property type="entry name" value="ACP-like"/>
    <property type="match status" value="1"/>
</dbReference>
<dbReference type="Proteomes" id="UP000235023">
    <property type="component" value="Unassembled WGS sequence"/>
</dbReference>
<gene>
    <name evidence="10" type="ORF">BDW42DRAFT_200347</name>
</gene>
<dbReference type="SMART" id="SM00829">
    <property type="entry name" value="PKS_ER"/>
    <property type="match status" value="1"/>
</dbReference>
<dbReference type="Gene3D" id="3.40.366.10">
    <property type="entry name" value="Malonyl-Coenzyme A Acyl Carrier Protein, domain 2"/>
    <property type="match status" value="1"/>
</dbReference>
<keyword evidence="3" id="KW-0808">Transferase</keyword>
<dbReference type="InterPro" id="IPR016035">
    <property type="entry name" value="Acyl_Trfase/lysoPLipase"/>
</dbReference>
<feature type="compositionally biased region" description="Low complexity" evidence="6">
    <location>
        <begin position="15"/>
        <end position="27"/>
    </location>
</feature>
<dbReference type="InterPro" id="IPR014030">
    <property type="entry name" value="Ketoacyl_synth_N"/>
</dbReference>
<organism evidence="10 11">
    <name type="scientific">Aspergillus taichungensis</name>
    <dbReference type="NCBI Taxonomy" id="482145"/>
    <lineage>
        <taxon>Eukaryota</taxon>
        <taxon>Fungi</taxon>
        <taxon>Dikarya</taxon>
        <taxon>Ascomycota</taxon>
        <taxon>Pezizomycotina</taxon>
        <taxon>Eurotiomycetes</taxon>
        <taxon>Eurotiomycetidae</taxon>
        <taxon>Eurotiales</taxon>
        <taxon>Aspergillaceae</taxon>
        <taxon>Aspergillus</taxon>
        <taxon>Aspergillus subgen. Circumdati</taxon>
    </lineage>
</organism>
<dbReference type="SUPFAM" id="SSF53901">
    <property type="entry name" value="Thiolase-like"/>
    <property type="match status" value="1"/>
</dbReference>
<dbReference type="SMART" id="SM00825">
    <property type="entry name" value="PKS_KS"/>
    <property type="match status" value="1"/>
</dbReference>
<dbReference type="SUPFAM" id="SSF53335">
    <property type="entry name" value="S-adenosyl-L-methionine-dependent methyltransferases"/>
    <property type="match status" value="1"/>
</dbReference>
<dbReference type="Pfam" id="PF21089">
    <property type="entry name" value="PKS_DH_N"/>
    <property type="match status" value="1"/>
</dbReference>
<dbReference type="Gene3D" id="3.40.47.10">
    <property type="match status" value="1"/>
</dbReference>
<dbReference type="InterPro" id="IPR057326">
    <property type="entry name" value="KR_dom"/>
</dbReference>
<dbReference type="InterPro" id="IPR020807">
    <property type="entry name" value="PKS_DH"/>
</dbReference>
<evidence type="ECO:0000259" key="7">
    <source>
        <dbReference type="PROSITE" id="PS50075"/>
    </source>
</evidence>
<feature type="active site" description="Proton donor; for dehydratase activity" evidence="5">
    <location>
        <position position="1219"/>
    </location>
</feature>
<dbReference type="Pfam" id="PF00550">
    <property type="entry name" value="PP-binding"/>
    <property type="match status" value="1"/>
</dbReference>
<dbReference type="SMART" id="SM00823">
    <property type="entry name" value="PKS_PP"/>
    <property type="match status" value="1"/>
</dbReference>
<dbReference type="Pfam" id="PF16197">
    <property type="entry name" value="KAsynt_C_assoc"/>
    <property type="match status" value="1"/>
</dbReference>
<dbReference type="GO" id="GO:0044550">
    <property type="term" value="P:secondary metabolite biosynthetic process"/>
    <property type="evidence" value="ECO:0007669"/>
    <property type="project" value="TreeGrafter"/>
</dbReference>
<dbReference type="InterPro" id="IPR013968">
    <property type="entry name" value="PKS_KR"/>
</dbReference>
<dbReference type="Gene3D" id="3.90.180.10">
    <property type="entry name" value="Medium-chain alcohol dehydrogenases, catalytic domain"/>
    <property type="match status" value="1"/>
</dbReference>
<dbReference type="EMBL" id="KZ559498">
    <property type="protein sequence ID" value="PLN86521.1"/>
    <property type="molecule type" value="Genomic_DNA"/>
</dbReference>
<dbReference type="InterPro" id="IPR042104">
    <property type="entry name" value="PKS_dehydratase_sf"/>
</dbReference>
<feature type="region of interest" description="N-terminal hotdog fold" evidence="5">
    <location>
        <begin position="1003"/>
        <end position="1137"/>
    </location>
</feature>
<evidence type="ECO:0000313" key="10">
    <source>
        <dbReference type="EMBL" id="PLN86521.1"/>
    </source>
</evidence>
<dbReference type="SMART" id="SM00822">
    <property type="entry name" value="PKS_KR"/>
    <property type="match status" value="1"/>
</dbReference>
<dbReference type="SMART" id="SM00827">
    <property type="entry name" value="PKS_AT"/>
    <property type="match status" value="1"/>
</dbReference>
<accession>A0A2J5I8Z8</accession>
<feature type="domain" description="Ketosynthase family 3 (KS3)" evidence="8">
    <location>
        <begin position="45"/>
        <end position="472"/>
    </location>
</feature>
<evidence type="ECO:0000256" key="2">
    <source>
        <dbReference type="ARBA" id="ARBA00022553"/>
    </source>
</evidence>
<evidence type="ECO:0000259" key="9">
    <source>
        <dbReference type="PROSITE" id="PS52019"/>
    </source>
</evidence>
<dbReference type="SUPFAM" id="SSF52151">
    <property type="entry name" value="FabD/lysophospholipase-like"/>
    <property type="match status" value="1"/>
</dbReference>
<keyword evidence="2" id="KW-0597">Phosphoprotein</keyword>
<dbReference type="InterPro" id="IPR016039">
    <property type="entry name" value="Thiolase-like"/>
</dbReference>
<name>A0A2J5I8Z8_9EURO</name>
<feature type="region of interest" description="Disordered" evidence="6">
    <location>
        <begin position="1"/>
        <end position="33"/>
    </location>
</feature>
<evidence type="ECO:0000256" key="5">
    <source>
        <dbReference type="PROSITE-ProRule" id="PRU01363"/>
    </source>
</evidence>
<dbReference type="SUPFAM" id="SSF50129">
    <property type="entry name" value="GroES-like"/>
    <property type="match status" value="1"/>
</dbReference>
<proteinExistence type="predicted"/>
<feature type="domain" description="Carrier" evidence="7">
    <location>
        <begin position="2474"/>
        <end position="2551"/>
    </location>
</feature>
<feature type="active site" description="Proton acceptor; for dehydratase activity" evidence="5">
    <location>
        <position position="1035"/>
    </location>
</feature>
<dbReference type="InterPro" id="IPR011032">
    <property type="entry name" value="GroES-like_sf"/>
</dbReference>
<dbReference type="InterPro" id="IPR009081">
    <property type="entry name" value="PP-bd_ACP"/>
</dbReference>
<dbReference type="InterPro" id="IPR016036">
    <property type="entry name" value="Malonyl_transacylase_ACP-bd"/>
</dbReference>
<dbReference type="SUPFAM" id="SSF55048">
    <property type="entry name" value="Probable ACP-binding domain of malonyl-CoA ACP transacylase"/>
    <property type="match status" value="1"/>
</dbReference>
<dbReference type="GO" id="GO:0016491">
    <property type="term" value="F:oxidoreductase activity"/>
    <property type="evidence" value="ECO:0007669"/>
    <property type="project" value="InterPro"/>
</dbReference>
<evidence type="ECO:0000259" key="8">
    <source>
        <dbReference type="PROSITE" id="PS52004"/>
    </source>
</evidence>
<dbReference type="SMART" id="SM00826">
    <property type="entry name" value="PKS_DH"/>
    <property type="match status" value="1"/>
</dbReference>
<dbReference type="InterPro" id="IPR020841">
    <property type="entry name" value="PKS_Beta-ketoAc_synthase_dom"/>
</dbReference>
<dbReference type="GO" id="GO:0006633">
    <property type="term" value="P:fatty acid biosynthetic process"/>
    <property type="evidence" value="ECO:0007669"/>
    <property type="project" value="TreeGrafter"/>
</dbReference>